<evidence type="ECO:0000259" key="5">
    <source>
        <dbReference type="Pfam" id="PF08545"/>
    </source>
</evidence>
<name>A0A9W6QG20_9ACTN</name>
<dbReference type="Pfam" id="PF08545">
    <property type="entry name" value="ACP_syn_III"/>
    <property type="match status" value="1"/>
</dbReference>
<dbReference type="AlphaFoldDB" id="A0A9W6QG20"/>
<proteinExistence type="predicted"/>
<feature type="domain" description="Beta-ketoacyl-[acyl-carrier-protein] synthase III C-terminal" evidence="4">
    <location>
        <begin position="244"/>
        <end position="335"/>
    </location>
</feature>
<dbReference type="CDD" id="cd00827">
    <property type="entry name" value="init_cond_enzymes"/>
    <property type="match status" value="1"/>
</dbReference>
<comment type="caution">
    <text evidence="6">The sequence shown here is derived from an EMBL/GenBank/DDBJ whole genome shotgun (WGS) entry which is preliminary data.</text>
</comment>
<reference evidence="6" key="1">
    <citation type="submission" date="2023-02" db="EMBL/GenBank/DDBJ databases">
        <title>Kitasatospora phosalacinea NBRC 14627.</title>
        <authorList>
            <person name="Ichikawa N."/>
            <person name="Sato H."/>
            <person name="Tonouchi N."/>
        </authorList>
    </citation>
    <scope>NUCLEOTIDE SEQUENCE</scope>
    <source>
        <strain evidence="6">NBRC 14627</strain>
    </source>
</reference>
<dbReference type="GO" id="GO:0006633">
    <property type="term" value="P:fatty acid biosynthetic process"/>
    <property type="evidence" value="ECO:0007669"/>
    <property type="project" value="InterPro"/>
</dbReference>
<dbReference type="EMBL" id="BSSA01000065">
    <property type="protein sequence ID" value="GLW75449.1"/>
    <property type="molecule type" value="Genomic_DNA"/>
</dbReference>
<keyword evidence="1" id="KW-0963">Cytoplasm</keyword>
<keyword evidence="3" id="KW-0012">Acyltransferase</keyword>
<organism evidence="6 7">
    <name type="scientific">Kitasatospora phosalacinea</name>
    <dbReference type="NCBI Taxonomy" id="2065"/>
    <lineage>
        <taxon>Bacteria</taxon>
        <taxon>Bacillati</taxon>
        <taxon>Actinomycetota</taxon>
        <taxon>Actinomycetes</taxon>
        <taxon>Kitasatosporales</taxon>
        <taxon>Streptomycetaceae</taxon>
        <taxon>Kitasatospora</taxon>
    </lineage>
</organism>
<sequence>MRVENVFIGAVGAYVPGSSTVAAAVENGWMDAAEANASGLLGVATAGRTPAPEMAVEAARQALARWGHDASALGLLLYVDVYHSGPQGWLPQSHVMRHVVGGELLAVGVRQGCNGVFGALELAAAHLRGADSEAALITAADNMNSPQVDRWKALPGFLLGDGASALVLSRTDGFARLLSVNTVAVPALEGVHRGTQPLFPSAVATGQALDFRARQEEFSLSGEAPPDGGLQMMKIQAEVVDRTLAEAGTEVGELARVAFPHGSREILEDRWMTPLGLPLERSTWEYGRRVGHLGASDQVAAFEHLLATEQVGPGDKVLLVGIGPGVGIAAAVVEILETPSW</sequence>
<feature type="domain" description="Beta-ketoacyl-[acyl-carrier-protein] synthase III N-terminal" evidence="5">
    <location>
        <begin position="110"/>
        <end position="181"/>
    </location>
</feature>
<dbReference type="Gene3D" id="3.40.47.10">
    <property type="match status" value="2"/>
</dbReference>
<dbReference type="PANTHER" id="PTHR34069:SF2">
    <property type="entry name" value="BETA-KETOACYL-[ACYL-CARRIER-PROTEIN] SYNTHASE III"/>
    <property type="match status" value="1"/>
</dbReference>
<protein>
    <submittedName>
        <fullName evidence="6">Uncharacterized protein</fullName>
    </submittedName>
</protein>
<dbReference type="InterPro" id="IPR013747">
    <property type="entry name" value="ACP_syn_III_C"/>
</dbReference>
<dbReference type="InterPro" id="IPR016039">
    <property type="entry name" value="Thiolase-like"/>
</dbReference>
<dbReference type="InterPro" id="IPR013751">
    <property type="entry name" value="ACP_syn_III_N"/>
</dbReference>
<accession>A0A9W6QG20</accession>
<evidence type="ECO:0000256" key="1">
    <source>
        <dbReference type="ARBA" id="ARBA00022490"/>
    </source>
</evidence>
<dbReference type="Pfam" id="PF08541">
    <property type="entry name" value="ACP_syn_III_C"/>
    <property type="match status" value="1"/>
</dbReference>
<evidence type="ECO:0000256" key="2">
    <source>
        <dbReference type="ARBA" id="ARBA00022679"/>
    </source>
</evidence>
<dbReference type="Proteomes" id="UP001165041">
    <property type="component" value="Unassembled WGS sequence"/>
</dbReference>
<evidence type="ECO:0000259" key="4">
    <source>
        <dbReference type="Pfam" id="PF08541"/>
    </source>
</evidence>
<dbReference type="GO" id="GO:0004315">
    <property type="term" value="F:3-oxoacyl-[acyl-carrier-protein] synthase activity"/>
    <property type="evidence" value="ECO:0007669"/>
    <property type="project" value="InterPro"/>
</dbReference>
<evidence type="ECO:0000256" key="3">
    <source>
        <dbReference type="ARBA" id="ARBA00023315"/>
    </source>
</evidence>
<dbReference type="PANTHER" id="PTHR34069">
    <property type="entry name" value="3-OXOACYL-[ACYL-CARRIER-PROTEIN] SYNTHASE 3"/>
    <property type="match status" value="1"/>
</dbReference>
<keyword evidence="2" id="KW-0808">Transferase</keyword>
<gene>
    <name evidence="6" type="ORF">Kpho02_77460</name>
</gene>
<dbReference type="GO" id="GO:0044550">
    <property type="term" value="P:secondary metabolite biosynthetic process"/>
    <property type="evidence" value="ECO:0007669"/>
    <property type="project" value="TreeGrafter"/>
</dbReference>
<evidence type="ECO:0000313" key="7">
    <source>
        <dbReference type="Proteomes" id="UP001165041"/>
    </source>
</evidence>
<evidence type="ECO:0000313" key="6">
    <source>
        <dbReference type="EMBL" id="GLW75449.1"/>
    </source>
</evidence>
<dbReference type="SUPFAM" id="SSF53901">
    <property type="entry name" value="Thiolase-like"/>
    <property type="match status" value="1"/>
</dbReference>